<evidence type="ECO:0000313" key="6">
    <source>
        <dbReference type="Proteomes" id="UP000501991"/>
    </source>
</evidence>
<sequence>MKRMEWNDTLELGLAPMDATHREFVECYNALAEAPEADFIDCLDAFIAHTVEHFEQENRWMAAVNFPGCHKAEHDRVLTVLRDVRRLAAAGDMALGRRLVEELPPWFENHASGMDAALAFHLETIGFDTGSGDIAHPEKLSGVSCSTAEGSACG</sequence>
<dbReference type="Gene3D" id="1.20.120.50">
    <property type="entry name" value="Hemerythrin-like"/>
    <property type="match status" value="1"/>
</dbReference>
<keyword evidence="2" id="KW-0479">Metal-binding</keyword>
<organism evidence="5 6">
    <name type="scientific">Nitrogeniibacter mangrovi</name>
    <dbReference type="NCBI Taxonomy" id="2016596"/>
    <lineage>
        <taxon>Bacteria</taxon>
        <taxon>Pseudomonadati</taxon>
        <taxon>Pseudomonadota</taxon>
        <taxon>Betaproteobacteria</taxon>
        <taxon>Rhodocyclales</taxon>
        <taxon>Zoogloeaceae</taxon>
        <taxon>Nitrogeniibacter</taxon>
    </lineage>
</organism>
<evidence type="ECO:0000256" key="2">
    <source>
        <dbReference type="ARBA" id="ARBA00022723"/>
    </source>
</evidence>
<evidence type="ECO:0000256" key="1">
    <source>
        <dbReference type="ARBA" id="ARBA00010587"/>
    </source>
</evidence>
<dbReference type="NCBIfam" id="NF002522">
    <property type="entry name" value="PRK01917.1"/>
    <property type="match status" value="1"/>
</dbReference>
<comment type="similarity">
    <text evidence="1">Belongs to the hemerythrin family.</text>
</comment>
<dbReference type="Pfam" id="PF01814">
    <property type="entry name" value="Hemerythrin"/>
    <property type="match status" value="1"/>
</dbReference>
<reference evidence="5 6" key="1">
    <citation type="submission" date="2020-02" db="EMBL/GenBank/DDBJ databases">
        <title>Nitrogenibacter mangrovi gen. nov., sp. nov. isolated from mangrove sediment, a denitrifying betaproteobacterium.</title>
        <authorList>
            <person name="Liao H."/>
            <person name="Tian Y."/>
        </authorList>
    </citation>
    <scope>NUCLEOTIDE SEQUENCE [LARGE SCALE GENOMIC DNA]</scope>
    <source>
        <strain evidence="5 6">M9-3-2</strain>
    </source>
</reference>
<dbReference type="GO" id="GO:0046872">
    <property type="term" value="F:metal ion binding"/>
    <property type="evidence" value="ECO:0007669"/>
    <property type="project" value="UniProtKB-KW"/>
</dbReference>
<feature type="domain" description="Hemerythrin-like" evidence="4">
    <location>
        <begin position="15"/>
        <end position="117"/>
    </location>
</feature>
<protein>
    <submittedName>
        <fullName evidence="5">Cation-binding hemerythrin HHE</fullName>
    </submittedName>
</protein>
<gene>
    <name evidence="5" type="ORF">G3580_13535</name>
</gene>
<dbReference type="SUPFAM" id="SSF47188">
    <property type="entry name" value="Hemerythrin-like"/>
    <property type="match status" value="1"/>
</dbReference>
<proteinExistence type="inferred from homology"/>
<dbReference type="PANTHER" id="PTHR37164">
    <property type="entry name" value="BACTERIOHEMERYTHRIN"/>
    <property type="match status" value="1"/>
</dbReference>
<dbReference type="NCBIfam" id="TIGR02481">
    <property type="entry name" value="hemeryth_dom"/>
    <property type="match status" value="1"/>
</dbReference>
<evidence type="ECO:0000259" key="4">
    <source>
        <dbReference type="Pfam" id="PF01814"/>
    </source>
</evidence>
<accession>A0A6C1B690</accession>
<dbReference type="PANTHER" id="PTHR37164:SF1">
    <property type="entry name" value="BACTERIOHEMERYTHRIN"/>
    <property type="match status" value="1"/>
</dbReference>
<evidence type="ECO:0000313" key="5">
    <source>
        <dbReference type="EMBL" id="QID18559.1"/>
    </source>
</evidence>
<evidence type="ECO:0000256" key="3">
    <source>
        <dbReference type="ARBA" id="ARBA00023004"/>
    </source>
</evidence>
<dbReference type="RefSeq" id="WP_173766326.1">
    <property type="nucleotide sequence ID" value="NZ_CP048836.1"/>
</dbReference>
<dbReference type="InterPro" id="IPR012827">
    <property type="entry name" value="Hemerythrin_metal-bd"/>
</dbReference>
<keyword evidence="6" id="KW-1185">Reference proteome</keyword>
<keyword evidence="3" id="KW-0408">Iron</keyword>
<dbReference type="Proteomes" id="UP000501991">
    <property type="component" value="Chromosome"/>
</dbReference>
<dbReference type="AlphaFoldDB" id="A0A6C1B690"/>
<dbReference type="EMBL" id="CP048836">
    <property type="protein sequence ID" value="QID18559.1"/>
    <property type="molecule type" value="Genomic_DNA"/>
</dbReference>
<name>A0A6C1B690_9RHOO</name>
<dbReference type="KEGG" id="azq:G3580_13535"/>
<dbReference type="InterPro" id="IPR012312">
    <property type="entry name" value="Hemerythrin-like"/>
</dbReference>
<dbReference type="CDD" id="cd12107">
    <property type="entry name" value="Hemerythrin"/>
    <property type="match status" value="1"/>
</dbReference>
<dbReference type="InterPro" id="IPR035938">
    <property type="entry name" value="Hemerythrin-like_sf"/>
</dbReference>
<dbReference type="InterPro" id="IPR050669">
    <property type="entry name" value="Hemerythrin"/>
</dbReference>